<dbReference type="Proteomes" id="UP001159428">
    <property type="component" value="Unassembled WGS sequence"/>
</dbReference>
<feature type="non-terminal residue" evidence="1">
    <location>
        <position position="168"/>
    </location>
</feature>
<dbReference type="AlphaFoldDB" id="A0AAU9X3Z3"/>
<comment type="caution">
    <text evidence="1">The sequence shown here is derived from an EMBL/GenBank/DDBJ whole genome shotgun (WGS) entry which is preliminary data.</text>
</comment>
<keyword evidence="2" id="KW-1185">Reference proteome</keyword>
<accession>A0AAU9X3Z3</accession>
<evidence type="ECO:0000313" key="1">
    <source>
        <dbReference type="EMBL" id="CAH3135377.1"/>
    </source>
</evidence>
<evidence type="ECO:0000313" key="2">
    <source>
        <dbReference type="Proteomes" id="UP001159428"/>
    </source>
</evidence>
<organism evidence="1 2">
    <name type="scientific">Pocillopora meandrina</name>
    <dbReference type="NCBI Taxonomy" id="46732"/>
    <lineage>
        <taxon>Eukaryota</taxon>
        <taxon>Metazoa</taxon>
        <taxon>Cnidaria</taxon>
        <taxon>Anthozoa</taxon>
        <taxon>Hexacorallia</taxon>
        <taxon>Scleractinia</taxon>
        <taxon>Astrocoeniina</taxon>
        <taxon>Pocilloporidae</taxon>
        <taxon>Pocillopora</taxon>
    </lineage>
</organism>
<sequence length="168" mass="19016">MNKLVEYFQSLYTNDAIFELKGLNISVSEIGVHDHNKPFSSEDQNVTCQTAASFKKSCAICFYCVCFSIIKPCSYWKSFTLEAVVEHGNIFYKENLDTSNQFTIDGLPLRLKIYDADVDVKYSSKHQGIFSCSSLSSKLVLQRLILDNKNVNTGFLLWLSGYCLSCVI</sequence>
<protein>
    <submittedName>
        <fullName evidence="1">Uncharacterized protein</fullName>
    </submittedName>
</protein>
<dbReference type="EMBL" id="CALNXJ010000029">
    <property type="protein sequence ID" value="CAH3135377.1"/>
    <property type="molecule type" value="Genomic_DNA"/>
</dbReference>
<name>A0AAU9X3Z3_9CNID</name>
<reference evidence="1 2" key="1">
    <citation type="submission" date="2022-05" db="EMBL/GenBank/DDBJ databases">
        <authorList>
            <consortium name="Genoscope - CEA"/>
            <person name="William W."/>
        </authorList>
    </citation>
    <scope>NUCLEOTIDE SEQUENCE [LARGE SCALE GENOMIC DNA]</scope>
</reference>
<gene>
    <name evidence="1" type="ORF">PMEA_00016196</name>
</gene>
<proteinExistence type="predicted"/>